<dbReference type="GO" id="GO:0000166">
    <property type="term" value="F:nucleotide binding"/>
    <property type="evidence" value="ECO:0007669"/>
    <property type="project" value="InterPro"/>
</dbReference>
<organism evidence="7">
    <name type="scientific">Chromera velia CCMP2878</name>
    <dbReference type="NCBI Taxonomy" id="1169474"/>
    <lineage>
        <taxon>Eukaryota</taxon>
        <taxon>Sar</taxon>
        <taxon>Alveolata</taxon>
        <taxon>Colpodellida</taxon>
        <taxon>Chromeraceae</taxon>
        <taxon>Chromera</taxon>
    </lineage>
</organism>
<dbReference type="Gene3D" id="3.30.360.10">
    <property type="entry name" value="Dihydrodipicolinate Reductase, domain 2"/>
    <property type="match status" value="1"/>
</dbReference>
<evidence type="ECO:0000256" key="3">
    <source>
        <dbReference type="ARBA" id="ARBA00038984"/>
    </source>
</evidence>
<keyword evidence="2" id="KW-0560">Oxidoreductase</keyword>
<dbReference type="PhylomeDB" id="A0A0G4IDY6"/>
<comment type="catalytic activity">
    <reaction evidence="5">
        <text>D-xylose + NADP(+) = D-xylono-1,5-lactone + NADPH + H(+)</text>
        <dbReference type="Rhea" id="RHEA:22000"/>
        <dbReference type="ChEBI" id="CHEBI:15378"/>
        <dbReference type="ChEBI" id="CHEBI:15867"/>
        <dbReference type="ChEBI" id="CHEBI:53455"/>
        <dbReference type="ChEBI" id="CHEBI:57783"/>
        <dbReference type="ChEBI" id="CHEBI:58349"/>
        <dbReference type="EC" id="1.1.1.179"/>
    </reaction>
</comment>
<dbReference type="SUPFAM" id="SSF55347">
    <property type="entry name" value="Glyceraldehyde-3-phosphate dehydrogenase-like, C-terminal domain"/>
    <property type="match status" value="1"/>
</dbReference>
<proteinExistence type="inferred from homology"/>
<evidence type="ECO:0000256" key="5">
    <source>
        <dbReference type="ARBA" id="ARBA00049233"/>
    </source>
</evidence>
<dbReference type="AlphaFoldDB" id="A0A0G4IDY6"/>
<dbReference type="PANTHER" id="PTHR22604">
    <property type="entry name" value="OXIDOREDUCTASES"/>
    <property type="match status" value="1"/>
</dbReference>
<evidence type="ECO:0000259" key="6">
    <source>
        <dbReference type="Pfam" id="PF01408"/>
    </source>
</evidence>
<gene>
    <name evidence="7" type="ORF">Cvel_13436</name>
</gene>
<evidence type="ECO:0000313" key="7">
    <source>
        <dbReference type="EMBL" id="CEM55298.1"/>
    </source>
</evidence>
<evidence type="ECO:0000256" key="2">
    <source>
        <dbReference type="ARBA" id="ARBA00023002"/>
    </source>
</evidence>
<dbReference type="VEuPathDB" id="CryptoDB:Cvel_13436"/>
<dbReference type="InterPro" id="IPR050984">
    <property type="entry name" value="Gfo/Idh/MocA_domain"/>
</dbReference>
<evidence type="ECO:0000256" key="4">
    <source>
        <dbReference type="ARBA" id="ARBA00042988"/>
    </source>
</evidence>
<dbReference type="InterPro" id="IPR000683">
    <property type="entry name" value="Gfo/Idh/MocA-like_OxRdtase_N"/>
</dbReference>
<comment type="similarity">
    <text evidence="1">Belongs to the Gfo/Idh/MocA family.</text>
</comment>
<dbReference type="InterPro" id="IPR036291">
    <property type="entry name" value="NAD(P)-bd_dom_sf"/>
</dbReference>
<name>A0A0G4IDY6_9ALVE</name>
<evidence type="ECO:0000256" key="1">
    <source>
        <dbReference type="ARBA" id="ARBA00010928"/>
    </source>
</evidence>
<dbReference type="PANTHER" id="PTHR22604:SF105">
    <property type="entry name" value="TRANS-1,2-DIHYDROBENZENE-1,2-DIOL DEHYDROGENASE"/>
    <property type="match status" value="1"/>
</dbReference>
<dbReference type="SUPFAM" id="SSF51735">
    <property type="entry name" value="NAD(P)-binding Rossmann-fold domains"/>
    <property type="match status" value="1"/>
</dbReference>
<dbReference type="GO" id="GO:0047837">
    <property type="term" value="F:D-xylose 1-dehydrogenase (NADP+) activity"/>
    <property type="evidence" value="ECO:0007669"/>
    <property type="project" value="UniProtKB-EC"/>
</dbReference>
<dbReference type="EMBL" id="CDMZ01005862">
    <property type="protein sequence ID" value="CEM55298.1"/>
    <property type="molecule type" value="Genomic_DNA"/>
</dbReference>
<sequence>MAKELRPSTVRWGFVGTGNIAQSMAEQLSFIPEASKKLICSASGKPPAEIEEQRVSLGFAKAVALDDLMCDPEVDVVYVASANTAHAEHCIAALRRGKHVLCEKPLAISAAETRKIVEVVKASGKLLMDGTFQAYMPGFEAIRSALHKVGTITHVELHKKIKRSIMESSPIINSKALGGGLFDGCGSYTAHALCEIFGADKVASLRPEDVEVESKPGPDGETDWDTTVTVYMRHDDVTVPVLMTHRAVEKGDPVWRSFVKGCNGTLSFDLPKVQSVDFNGEAIEFDDSGRGSHAGLGVEARALHQAIAEGVTGAGVAALPEGVIQAMAHVMELVRCCIPTHLLYSGSVPQK</sequence>
<dbReference type="EC" id="1.1.1.179" evidence="3"/>
<dbReference type="Pfam" id="PF01408">
    <property type="entry name" value="GFO_IDH_MocA"/>
    <property type="match status" value="1"/>
</dbReference>
<accession>A0A0G4IDY6</accession>
<feature type="domain" description="Gfo/Idh/MocA-like oxidoreductase N-terminal" evidence="6">
    <location>
        <begin position="10"/>
        <end position="128"/>
    </location>
</feature>
<reference evidence="7" key="1">
    <citation type="submission" date="2014-11" db="EMBL/GenBank/DDBJ databases">
        <authorList>
            <person name="Otto D Thomas"/>
            <person name="Naeem Raeece"/>
        </authorList>
    </citation>
    <scope>NUCLEOTIDE SEQUENCE</scope>
</reference>
<dbReference type="Gene3D" id="3.40.50.720">
    <property type="entry name" value="NAD(P)-binding Rossmann-like Domain"/>
    <property type="match status" value="1"/>
</dbReference>
<protein>
    <recommendedName>
        <fullName evidence="3">D-xylose 1-dehydrogenase (NADP(+), D-xylono-1,5-lactone-forming)</fullName>
        <ecNumber evidence="3">1.1.1.179</ecNumber>
    </recommendedName>
    <alternativeName>
        <fullName evidence="4">D-xylose-NADP dehydrogenase</fullName>
    </alternativeName>
</protein>